<dbReference type="AlphaFoldDB" id="A0A6P5WQK4"/>
<keyword evidence="1" id="KW-1185">Reference proteome</keyword>
<dbReference type="RefSeq" id="XP_022718138.1">
    <property type="nucleotide sequence ID" value="XM_022862403.1"/>
</dbReference>
<dbReference type="GeneID" id="111276653"/>
<evidence type="ECO:0000313" key="1">
    <source>
        <dbReference type="Proteomes" id="UP000515121"/>
    </source>
</evidence>
<protein>
    <submittedName>
        <fullName evidence="2">Uncharacterized protein LOC111276653 isoform X1</fullName>
    </submittedName>
</protein>
<name>A0A6P5WQK4_DURZI</name>
<dbReference type="OrthoDB" id="993548at2759"/>
<dbReference type="Proteomes" id="UP000515121">
    <property type="component" value="Unplaced"/>
</dbReference>
<sequence length="138" mass="16361">MRKLLPFYSLGRKRRFSLQRKHKRNNAFKNMNNRFRLLKAETEEISREQKSIKAGQSQVQEKFKAIGKECEELKREVNVVMRQSALTHLRLHLMFNIFKAREDGDLAKAAHLTHLLRCEFVDNVEVLFFNPSETKSKN</sequence>
<dbReference type="KEGG" id="dzi:111276653"/>
<reference evidence="2" key="1">
    <citation type="submission" date="2025-08" db="UniProtKB">
        <authorList>
            <consortium name="RefSeq"/>
        </authorList>
    </citation>
    <scope>IDENTIFICATION</scope>
    <source>
        <tissue evidence="2">Fruit stalk</tissue>
    </source>
</reference>
<dbReference type="PANTHER" id="PTHR48248:SF5">
    <property type="entry name" value="UVR DOMAIN-CONTAINING PROTEIN"/>
    <property type="match status" value="1"/>
</dbReference>
<dbReference type="PANTHER" id="PTHR48248">
    <property type="entry name" value="UVR DOMAIN-CONTAINING PROTEIN"/>
    <property type="match status" value="1"/>
</dbReference>
<proteinExistence type="predicted"/>
<evidence type="ECO:0000313" key="2">
    <source>
        <dbReference type="RefSeq" id="XP_022718138.1"/>
    </source>
</evidence>
<organism evidence="1 2">
    <name type="scientific">Durio zibethinus</name>
    <name type="common">Durian</name>
    <dbReference type="NCBI Taxonomy" id="66656"/>
    <lineage>
        <taxon>Eukaryota</taxon>
        <taxon>Viridiplantae</taxon>
        <taxon>Streptophyta</taxon>
        <taxon>Embryophyta</taxon>
        <taxon>Tracheophyta</taxon>
        <taxon>Spermatophyta</taxon>
        <taxon>Magnoliopsida</taxon>
        <taxon>eudicotyledons</taxon>
        <taxon>Gunneridae</taxon>
        <taxon>Pentapetalae</taxon>
        <taxon>rosids</taxon>
        <taxon>malvids</taxon>
        <taxon>Malvales</taxon>
        <taxon>Malvaceae</taxon>
        <taxon>Helicteroideae</taxon>
        <taxon>Durio</taxon>
    </lineage>
</organism>
<gene>
    <name evidence="2" type="primary">LOC111276653</name>
</gene>
<accession>A0A6P5WQK4</accession>